<dbReference type="Gene3D" id="3.30.429.10">
    <property type="entry name" value="Macrophage Migration Inhibitory Factor"/>
    <property type="match status" value="1"/>
</dbReference>
<organism evidence="3 4">
    <name type="scientific">Salinicola rhizosphaerae</name>
    <dbReference type="NCBI Taxonomy" id="1443141"/>
    <lineage>
        <taxon>Bacteria</taxon>
        <taxon>Pseudomonadati</taxon>
        <taxon>Pseudomonadota</taxon>
        <taxon>Gammaproteobacteria</taxon>
        <taxon>Oceanospirillales</taxon>
        <taxon>Halomonadaceae</taxon>
        <taxon>Salinicola</taxon>
    </lineage>
</organism>
<proteinExistence type="predicted"/>
<accession>A0ABQ3DRS8</accession>
<dbReference type="EMBL" id="BMZI01000002">
    <property type="protein sequence ID" value="GHB13419.1"/>
    <property type="molecule type" value="Genomic_DNA"/>
</dbReference>
<dbReference type="InterPro" id="IPR004370">
    <property type="entry name" value="4-OT-like_dom"/>
</dbReference>
<sequence length="79" mass="8716">MPHLTLKLASGRSEAVKQQLAEAFTRDLVEIAGAEPGQVSIAIEDVDIQDWRRLVYEPIVAPVLPVLYKQPGYGSEDLL</sequence>
<evidence type="ECO:0000256" key="1">
    <source>
        <dbReference type="ARBA" id="ARBA00023235"/>
    </source>
</evidence>
<keyword evidence="4" id="KW-1185">Reference proteome</keyword>
<gene>
    <name evidence="3" type="ORF">GCM10009038_09510</name>
</gene>
<dbReference type="Pfam" id="PF01361">
    <property type="entry name" value="Tautomerase"/>
    <property type="match status" value="1"/>
</dbReference>
<evidence type="ECO:0000313" key="3">
    <source>
        <dbReference type="EMBL" id="GHB13419.1"/>
    </source>
</evidence>
<feature type="domain" description="4-oxalocrotonate tautomerase-like" evidence="2">
    <location>
        <begin position="2"/>
        <end position="51"/>
    </location>
</feature>
<evidence type="ECO:0000313" key="4">
    <source>
        <dbReference type="Proteomes" id="UP000646745"/>
    </source>
</evidence>
<evidence type="ECO:0000259" key="2">
    <source>
        <dbReference type="Pfam" id="PF01361"/>
    </source>
</evidence>
<protein>
    <recommendedName>
        <fullName evidence="2">4-oxalocrotonate tautomerase-like domain-containing protein</fullName>
    </recommendedName>
</protein>
<dbReference type="RefSeq" id="WP_189443499.1">
    <property type="nucleotide sequence ID" value="NZ_BMZI01000002.1"/>
</dbReference>
<dbReference type="SUPFAM" id="SSF55331">
    <property type="entry name" value="Tautomerase/MIF"/>
    <property type="match status" value="1"/>
</dbReference>
<dbReference type="InterPro" id="IPR014347">
    <property type="entry name" value="Tautomerase/MIF_sf"/>
</dbReference>
<name>A0ABQ3DRS8_9GAMM</name>
<dbReference type="Proteomes" id="UP000646745">
    <property type="component" value="Unassembled WGS sequence"/>
</dbReference>
<comment type="caution">
    <text evidence="3">The sequence shown here is derived from an EMBL/GenBank/DDBJ whole genome shotgun (WGS) entry which is preliminary data.</text>
</comment>
<reference evidence="4" key="1">
    <citation type="journal article" date="2019" name="Int. J. Syst. Evol. Microbiol.">
        <title>The Global Catalogue of Microorganisms (GCM) 10K type strain sequencing project: providing services to taxonomists for standard genome sequencing and annotation.</title>
        <authorList>
            <consortium name="The Broad Institute Genomics Platform"/>
            <consortium name="The Broad Institute Genome Sequencing Center for Infectious Disease"/>
            <person name="Wu L."/>
            <person name="Ma J."/>
        </authorList>
    </citation>
    <scope>NUCLEOTIDE SEQUENCE [LARGE SCALE GENOMIC DNA]</scope>
    <source>
        <strain evidence="4">KCTC 32998</strain>
    </source>
</reference>
<keyword evidence="1" id="KW-0413">Isomerase</keyword>